<dbReference type="InterPro" id="IPR000943">
    <property type="entry name" value="RNA_pol_sigma70"/>
</dbReference>
<reference evidence="7 8" key="1">
    <citation type="submission" date="2019-03" db="EMBL/GenBank/DDBJ databases">
        <title>Lake Tanganyika Metagenome-Assembled Genomes (MAGs).</title>
        <authorList>
            <person name="Tran P."/>
        </authorList>
    </citation>
    <scope>NUCLEOTIDE SEQUENCE [LARGE SCALE GENOMIC DNA]</scope>
    <source>
        <strain evidence="7">K_DeepCast_65m_m2_236</strain>
    </source>
</reference>
<evidence type="ECO:0000256" key="3">
    <source>
        <dbReference type="ARBA" id="ARBA00023125"/>
    </source>
</evidence>
<dbReference type="AlphaFoldDB" id="A0A938BM82"/>
<dbReference type="SUPFAM" id="SSF88946">
    <property type="entry name" value="Sigma2 domain of RNA polymerase sigma factors"/>
    <property type="match status" value="1"/>
</dbReference>
<dbReference type="PRINTS" id="PR00046">
    <property type="entry name" value="SIGMA70FCT"/>
</dbReference>
<evidence type="ECO:0000256" key="5">
    <source>
        <dbReference type="SAM" id="MobiDB-lite"/>
    </source>
</evidence>
<dbReference type="InterPro" id="IPR007624">
    <property type="entry name" value="RNA_pol_sigma70_r3"/>
</dbReference>
<evidence type="ECO:0000313" key="8">
    <source>
        <dbReference type="Proteomes" id="UP000703893"/>
    </source>
</evidence>
<proteinExistence type="predicted"/>
<dbReference type="Pfam" id="PF04545">
    <property type="entry name" value="Sigma70_r4"/>
    <property type="match status" value="1"/>
</dbReference>
<dbReference type="Pfam" id="PF04542">
    <property type="entry name" value="Sigma70_r2"/>
    <property type="match status" value="1"/>
</dbReference>
<dbReference type="InterPro" id="IPR036388">
    <property type="entry name" value="WH-like_DNA-bd_sf"/>
</dbReference>
<dbReference type="GO" id="GO:0003677">
    <property type="term" value="F:DNA binding"/>
    <property type="evidence" value="ECO:0007669"/>
    <property type="project" value="UniProtKB-KW"/>
</dbReference>
<dbReference type="InterPro" id="IPR007630">
    <property type="entry name" value="RNA_pol_sigma70_r4"/>
</dbReference>
<dbReference type="PANTHER" id="PTHR30385">
    <property type="entry name" value="SIGMA FACTOR F FLAGELLAR"/>
    <property type="match status" value="1"/>
</dbReference>
<gene>
    <name evidence="7" type="ORF">FJZ00_00900</name>
</gene>
<comment type="caution">
    <text evidence="7">The sequence shown here is derived from an EMBL/GenBank/DDBJ whole genome shotgun (WGS) entry which is preliminary data.</text>
</comment>
<dbReference type="InterPro" id="IPR013324">
    <property type="entry name" value="RNA_pol_sigma_r3/r4-like"/>
</dbReference>
<keyword evidence="1" id="KW-0805">Transcription regulation</keyword>
<keyword evidence="2" id="KW-0731">Sigma factor</keyword>
<dbReference type="InterPro" id="IPR014284">
    <property type="entry name" value="RNA_pol_sigma-70_dom"/>
</dbReference>
<dbReference type="InterPro" id="IPR013325">
    <property type="entry name" value="RNA_pol_sigma_r2"/>
</dbReference>
<accession>A0A938BM82</accession>
<dbReference type="InterPro" id="IPR007627">
    <property type="entry name" value="RNA_pol_sigma70_r2"/>
</dbReference>
<feature type="domain" description="RNA polymerase sigma-70" evidence="6">
    <location>
        <begin position="41"/>
        <end position="54"/>
    </location>
</feature>
<evidence type="ECO:0000256" key="1">
    <source>
        <dbReference type="ARBA" id="ARBA00023015"/>
    </source>
</evidence>
<dbReference type="NCBIfam" id="TIGR02937">
    <property type="entry name" value="sigma70-ECF"/>
    <property type="match status" value="1"/>
</dbReference>
<name>A0A938BM82_9BACT</name>
<dbReference type="Pfam" id="PF04539">
    <property type="entry name" value="Sigma70_r3"/>
    <property type="match status" value="1"/>
</dbReference>
<evidence type="ECO:0000313" key="7">
    <source>
        <dbReference type="EMBL" id="MBM3273680.1"/>
    </source>
</evidence>
<evidence type="ECO:0000256" key="4">
    <source>
        <dbReference type="ARBA" id="ARBA00023163"/>
    </source>
</evidence>
<dbReference type="CDD" id="cd06171">
    <property type="entry name" value="Sigma70_r4"/>
    <property type="match status" value="1"/>
</dbReference>
<evidence type="ECO:0000259" key="6">
    <source>
        <dbReference type="PROSITE" id="PS00715"/>
    </source>
</evidence>
<dbReference type="PROSITE" id="PS00715">
    <property type="entry name" value="SIGMA70_1"/>
    <property type="match status" value="1"/>
</dbReference>
<dbReference type="GO" id="GO:0006352">
    <property type="term" value="P:DNA-templated transcription initiation"/>
    <property type="evidence" value="ECO:0007669"/>
    <property type="project" value="InterPro"/>
</dbReference>
<dbReference type="EMBL" id="VGJX01000025">
    <property type="protein sequence ID" value="MBM3273680.1"/>
    <property type="molecule type" value="Genomic_DNA"/>
</dbReference>
<evidence type="ECO:0000256" key="2">
    <source>
        <dbReference type="ARBA" id="ARBA00023082"/>
    </source>
</evidence>
<keyword evidence="3" id="KW-0238">DNA-binding</keyword>
<feature type="region of interest" description="Disordered" evidence="5">
    <location>
        <begin position="152"/>
        <end position="174"/>
    </location>
</feature>
<dbReference type="Gene3D" id="1.10.10.10">
    <property type="entry name" value="Winged helix-like DNA-binding domain superfamily/Winged helix DNA-binding domain"/>
    <property type="match status" value="2"/>
</dbReference>
<sequence>MEKAFKGASPQEKERLVNEFLPLVKKIARGLARRSTDPVEDLIQVGSIGLLEAIERYETGHNTEFKTYAVHFITGHIRHYLRDRQNLLRGPRVLQELSYRLSQVTAKLTQEFGREPTNAELARALDVTPEQVDEVKLYDRRVTVLWLDQEGSEGEDDEQRSLLESLSDPRFSGEARDELDERLVLTEAMNRLPQSQRELLEMRYFQDLTQAELSRRLGISQMEVCRRLKKAEKQLRAVLTPPGRGGSNGGTSSLF</sequence>
<dbReference type="SUPFAM" id="SSF88659">
    <property type="entry name" value="Sigma3 and sigma4 domains of RNA polymerase sigma factors"/>
    <property type="match status" value="2"/>
</dbReference>
<dbReference type="Proteomes" id="UP000703893">
    <property type="component" value="Unassembled WGS sequence"/>
</dbReference>
<dbReference type="GO" id="GO:0016987">
    <property type="term" value="F:sigma factor activity"/>
    <property type="evidence" value="ECO:0007669"/>
    <property type="project" value="UniProtKB-KW"/>
</dbReference>
<dbReference type="Gene3D" id="1.10.1740.10">
    <property type="match status" value="1"/>
</dbReference>
<dbReference type="PANTHER" id="PTHR30385:SF4">
    <property type="entry name" value="RNA POLYMERASE SIGMA-E FACTOR"/>
    <property type="match status" value="1"/>
</dbReference>
<keyword evidence="4" id="KW-0804">Transcription</keyword>
<protein>
    <submittedName>
        <fullName evidence="7">Sigma-70 family RNA polymerase sigma factor</fullName>
    </submittedName>
</protein>
<organism evidence="7 8">
    <name type="scientific">Candidatus Tanganyikabacteria bacterium</name>
    <dbReference type="NCBI Taxonomy" id="2961651"/>
    <lineage>
        <taxon>Bacteria</taxon>
        <taxon>Bacillati</taxon>
        <taxon>Candidatus Sericytochromatia</taxon>
        <taxon>Candidatus Tanganyikabacteria</taxon>
    </lineage>
</organism>